<feature type="signal peptide" evidence="3">
    <location>
        <begin position="1"/>
        <end position="17"/>
    </location>
</feature>
<feature type="chain" id="PRO_5043788377" evidence="3">
    <location>
        <begin position="18"/>
        <end position="233"/>
    </location>
</feature>
<sequence>MTSRCGAVRCLALPCLALPWYRRPLTSLTSPRGEFNGHYHHGRISLSLSRGTCYSQPSFEVGHISRGILKSSAASGGHAGVTGEGQAGLTPPNPTSPHLTSPHSTSHLLPVIKLGSGFKPRPPPALHSSLLTPHAPAHYRKELLNCLLDPACLFLLLLPCVCGKAGEVIVVVSVLVMVLIVVSVFLQGEYGYVYGAVVTIDPGLRHGIATTELRTRERAYIWQQRRRGHNSIA</sequence>
<keyword evidence="5" id="KW-1185">Reference proteome</keyword>
<reference evidence="4 5" key="1">
    <citation type="submission" date="2023-03" db="EMBL/GenBank/DDBJ databases">
        <title>High-quality genome of Scylla paramamosain provides insights in environmental adaptation.</title>
        <authorList>
            <person name="Zhang L."/>
        </authorList>
    </citation>
    <scope>NUCLEOTIDE SEQUENCE [LARGE SCALE GENOMIC DNA]</scope>
    <source>
        <strain evidence="4">LZ_2023a</strain>
        <tissue evidence="4">Muscle</tissue>
    </source>
</reference>
<feature type="region of interest" description="Disordered" evidence="1">
    <location>
        <begin position="75"/>
        <end position="105"/>
    </location>
</feature>
<proteinExistence type="predicted"/>
<comment type="caution">
    <text evidence="4">The sequence shown here is derived from an EMBL/GenBank/DDBJ whole genome shotgun (WGS) entry which is preliminary data.</text>
</comment>
<dbReference type="Proteomes" id="UP001487740">
    <property type="component" value="Unassembled WGS sequence"/>
</dbReference>
<organism evidence="4 5">
    <name type="scientific">Scylla paramamosain</name>
    <name type="common">Mud crab</name>
    <dbReference type="NCBI Taxonomy" id="85552"/>
    <lineage>
        <taxon>Eukaryota</taxon>
        <taxon>Metazoa</taxon>
        <taxon>Ecdysozoa</taxon>
        <taxon>Arthropoda</taxon>
        <taxon>Crustacea</taxon>
        <taxon>Multicrustacea</taxon>
        <taxon>Malacostraca</taxon>
        <taxon>Eumalacostraca</taxon>
        <taxon>Eucarida</taxon>
        <taxon>Decapoda</taxon>
        <taxon>Pleocyemata</taxon>
        <taxon>Brachyura</taxon>
        <taxon>Eubrachyura</taxon>
        <taxon>Portunoidea</taxon>
        <taxon>Portunidae</taxon>
        <taxon>Portuninae</taxon>
        <taxon>Scylla</taxon>
    </lineage>
</organism>
<protein>
    <submittedName>
        <fullName evidence="4">Uncharacterized protein</fullName>
    </submittedName>
</protein>
<feature type="compositionally biased region" description="Gly residues" evidence="1">
    <location>
        <begin position="77"/>
        <end position="86"/>
    </location>
</feature>
<evidence type="ECO:0000256" key="1">
    <source>
        <dbReference type="SAM" id="MobiDB-lite"/>
    </source>
</evidence>
<keyword evidence="3" id="KW-0732">Signal</keyword>
<feature type="transmembrane region" description="Helical" evidence="2">
    <location>
        <begin position="168"/>
        <end position="186"/>
    </location>
</feature>
<dbReference type="AlphaFoldDB" id="A0AAW0T7W7"/>
<evidence type="ECO:0000313" key="4">
    <source>
        <dbReference type="EMBL" id="KAK8383456.1"/>
    </source>
</evidence>
<accession>A0AAW0T7W7</accession>
<dbReference type="EMBL" id="JARAKH010000036">
    <property type="protein sequence ID" value="KAK8383456.1"/>
    <property type="molecule type" value="Genomic_DNA"/>
</dbReference>
<name>A0AAW0T7W7_SCYPA</name>
<keyword evidence="2" id="KW-1133">Transmembrane helix</keyword>
<evidence type="ECO:0000256" key="2">
    <source>
        <dbReference type="SAM" id="Phobius"/>
    </source>
</evidence>
<evidence type="ECO:0000313" key="5">
    <source>
        <dbReference type="Proteomes" id="UP001487740"/>
    </source>
</evidence>
<keyword evidence="2" id="KW-0812">Transmembrane</keyword>
<gene>
    <name evidence="4" type="ORF">O3P69_015728</name>
</gene>
<evidence type="ECO:0000256" key="3">
    <source>
        <dbReference type="SAM" id="SignalP"/>
    </source>
</evidence>
<keyword evidence="2" id="KW-0472">Membrane</keyword>
<feature type="compositionally biased region" description="Low complexity" evidence="1">
    <location>
        <begin position="96"/>
        <end position="105"/>
    </location>
</feature>